<feature type="transmembrane region" description="Helical" evidence="1">
    <location>
        <begin position="46"/>
        <end position="68"/>
    </location>
</feature>
<gene>
    <name evidence="2" type="ORF">QU605_02240</name>
</gene>
<proteinExistence type="predicted"/>
<dbReference type="Proteomes" id="UP001174839">
    <property type="component" value="Unassembled WGS sequence"/>
</dbReference>
<dbReference type="SUPFAM" id="SSF48452">
    <property type="entry name" value="TPR-like"/>
    <property type="match status" value="1"/>
</dbReference>
<protein>
    <recommendedName>
        <fullName evidence="4">Tetratricopeptide repeat protein</fullName>
    </recommendedName>
</protein>
<dbReference type="EMBL" id="JAUDUY010000001">
    <property type="protein sequence ID" value="MDM9630272.1"/>
    <property type="molecule type" value="Genomic_DNA"/>
</dbReference>
<sequence length="613" mass="71833">MDFKNYFEELKRRKVFKTAIAYIAAAWIIAQITADLLPIFEIPPFIQKVILIILIVGFPAILIFAWIYDVTPEGIRKTERVQNPLTERRKKTRRLNAAIISLLSIAVLIMIYDQFTISERGNSEILTLVAKEDSIERSVAVLPFKNWSGDSSLEYVSDGIADEITTNLEDIEELDKVIAFRQTLKYKYSDLDLKQISDSLDVRFILDGSIQLSGDKIRVKVQLLDCQTNEYYWKEVFTTNWDTEEIFTLQNEVTRRVVEKMDKEVGVDTVLFEKQLPTESTEAYEYYLKGLYQERKGSQQGIARSIEFFSKAIELDSTFIQAYKSLSNSYMYGGVFNGVNEQRYSWRSSKKYVEKVLEMSKDEGDLRWAKQRMRTNSYFFEWDFDLMEKEYLEGFDDNSYLMKTLYEFNTGRFEEALQTAELRADRYPACGVCQAYLANALFFLGRLNESTRVLDQNFDLFNDNYTFLREAAITYYYLGDYSKSQEALKRIRFIYNDNSPTILFLMAVNYNVSGDTNAEKEILDSLLEQYRNQNSGSPAWNLAKYYAHTGEYENSITWLQRSFERYDVEMIWLRTEPLFAPIRKDPRYLEIYKNVGFPVPPEVFPEDVSRTIQ</sequence>
<dbReference type="InterPro" id="IPR011990">
    <property type="entry name" value="TPR-like_helical_dom_sf"/>
</dbReference>
<keyword evidence="1" id="KW-0812">Transmembrane</keyword>
<dbReference type="Gene3D" id="1.25.40.10">
    <property type="entry name" value="Tetratricopeptide repeat domain"/>
    <property type="match status" value="1"/>
</dbReference>
<dbReference type="NCBIfam" id="NF047558">
    <property type="entry name" value="TPR_END_plus"/>
    <property type="match status" value="1"/>
</dbReference>
<keyword evidence="3" id="KW-1185">Reference proteome</keyword>
<accession>A0ABT7WBH4</accession>
<dbReference type="Gene3D" id="3.40.50.10070">
    <property type="entry name" value="TolB, N-terminal domain"/>
    <property type="match status" value="1"/>
</dbReference>
<comment type="caution">
    <text evidence="2">The sequence shown here is derived from an EMBL/GenBank/DDBJ whole genome shotgun (WGS) entry which is preliminary data.</text>
</comment>
<keyword evidence="1" id="KW-1133">Transmembrane helix</keyword>
<evidence type="ECO:0008006" key="4">
    <source>
        <dbReference type="Google" id="ProtNLM"/>
    </source>
</evidence>
<name>A0ABT7WBH4_9FLAO</name>
<organism evidence="2 3">
    <name type="scientific">Robiginitalea aurantiaca</name>
    <dbReference type="NCBI Taxonomy" id="3056915"/>
    <lineage>
        <taxon>Bacteria</taxon>
        <taxon>Pseudomonadati</taxon>
        <taxon>Bacteroidota</taxon>
        <taxon>Flavobacteriia</taxon>
        <taxon>Flavobacteriales</taxon>
        <taxon>Flavobacteriaceae</taxon>
        <taxon>Robiginitalea</taxon>
    </lineage>
</organism>
<evidence type="ECO:0000313" key="2">
    <source>
        <dbReference type="EMBL" id="MDM9630272.1"/>
    </source>
</evidence>
<keyword evidence="1" id="KW-0472">Membrane</keyword>
<evidence type="ECO:0000313" key="3">
    <source>
        <dbReference type="Proteomes" id="UP001174839"/>
    </source>
</evidence>
<dbReference type="RefSeq" id="WP_289723631.1">
    <property type="nucleotide sequence ID" value="NZ_JAUDUY010000001.1"/>
</dbReference>
<evidence type="ECO:0000256" key="1">
    <source>
        <dbReference type="SAM" id="Phobius"/>
    </source>
</evidence>
<reference evidence="2" key="1">
    <citation type="submission" date="2023-06" db="EMBL/GenBank/DDBJ databases">
        <title>Robiginitalea aurantiacus sp. nov. and Algoriphagus sediminis sp. nov., isolated from coastal sediment.</title>
        <authorList>
            <person name="Zhou Z.Y."/>
            <person name="An J."/>
            <person name="Jia Y.W."/>
            <person name="Du Z.J."/>
        </authorList>
    </citation>
    <scope>NUCLEOTIDE SEQUENCE</scope>
    <source>
        <strain evidence="2">M39</strain>
    </source>
</reference>
<feature type="transmembrane region" description="Helical" evidence="1">
    <location>
        <begin position="95"/>
        <end position="112"/>
    </location>
</feature>
<feature type="transmembrane region" description="Helical" evidence="1">
    <location>
        <begin position="20"/>
        <end position="40"/>
    </location>
</feature>